<dbReference type="Pfam" id="PF01963">
    <property type="entry name" value="TraB_PrgY_gumN"/>
    <property type="match status" value="1"/>
</dbReference>
<evidence type="ECO:0000256" key="1">
    <source>
        <dbReference type="SAM" id="MobiDB-lite"/>
    </source>
</evidence>
<dbReference type="CDD" id="cd14789">
    <property type="entry name" value="Tiki"/>
    <property type="match status" value="1"/>
</dbReference>
<gene>
    <name evidence="3" type="ORF">LZD57_23695</name>
</gene>
<dbReference type="PANTHER" id="PTHR40590">
    <property type="entry name" value="CYTOPLASMIC PROTEIN-RELATED"/>
    <property type="match status" value="1"/>
</dbReference>
<proteinExistence type="predicted"/>
<dbReference type="InterPro" id="IPR047111">
    <property type="entry name" value="YbaP-like"/>
</dbReference>
<organism evidence="3 4">
    <name type="scientific">Jiella avicenniae</name>
    <dbReference type="NCBI Taxonomy" id="2907202"/>
    <lineage>
        <taxon>Bacteria</taxon>
        <taxon>Pseudomonadati</taxon>
        <taxon>Pseudomonadota</taxon>
        <taxon>Alphaproteobacteria</taxon>
        <taxon>Hyphomicrobiales</taxon>
        <taxon>Aurantimonadaceae</taxon>
        <taxon>Jiella</taxon>
    </lineage>
</organism>
<dbReference type="Proteomes" id="UP001139035">
    <property type="component" value="Unassembled WGS sequence"/>
</dbReference>
<reference evidence="3" key="1">
    <citation type="submission" date="2022-01" db="EMBL/GenBank/DDBJ databases">
        <title>Jiella avicenniae sp. nov., a novel endophytic bacterium isolated from bark of Avicennia marina.</title>
        <authorList>
            <person name="Tuo L."/>
        </authorList>
    </citation>
    <scope>NUCLEOTIDE SEQUENCE</scope>
    <source>
        <strain evidence="3">CBK1P-4</strain>
    </source>
</reference>
<feature type="compositionally biased region" description="Polar residues" evidence="1">
    <location>
        <begin position="367"/>
        <end position="385"/>
    </location>
</feature>
<accession>A0A9X1T779</accession>
<dbReference type="InterPro" id="IPR002816">
    <property type="entry name" value="TraB/PrgY/GumN_fam"/>
</dbReference>
<name>A0A9X1T779_9HYPH</name>
<comment type="caution">
    <text evidence="3">The sequence shown here is derived from an EMBL/GenBank/DDBJ whole genome shotgun (WGS) entry which is preliminary data.</text>
</comment>
<dbReference type="PANTHER" id="PTHR40590:SF1">
    <property type="entry name" value="CYTOPLASMIC PROTEIN"/>
    <property type="match status" value="1"/>
</dbReference>
<sequence length="385" mass="40447">MIERAKTMAGRRRSALPAMLVALAGLLGPAEGFAAPPACDGENLVPGLVDAGRFDAVAQKAATVENGEGRFFEIEAAGGAPSYLFGTMHLGDPRLLALPAPVETAFEKSRRLIIETTDILDRIRMAGALFADPGLTTLPGGKTLDDYLTPDQRQRLETMLSAKGVPLQAVERLQPWFLSSGFMLPDCLKPAPGGVPLVLDTDLAAAAKRAGKPVEGLETAAEQLKTLSAIPIAEQMDGLVALLAAEDRLADVFETMIVLYLGEHVSTILPAIEAAVPEGGMLVGTGEGYGSFEDKVITERNLTMADRLQPLLAKGGSFVAVGALHLPGEQGLVALLRERGFTVTRVKAPMGARRVAADGEPVGTDRATPSTGDSPQTDQPAHTNK</sequence>
<evidence type="ECO:0000313" key="3">
    <source>
        <dbReference type="EMBL" id="MCE7030987.1"/>
    </source>
</evidence>
<protein>
    <submittedName>
        <fullName evidence="3">TraB/GumN family protein</fullName>
    </submittedName>
</protein>
<feature type="chain" id="PRO_5040899256" evidence="2">
    <location>
        <begin position="35"/>
        <end position="385"/>
    </location>
</feature>
<evidence type="ECO:0000313" key="4">
    <source>
        <dbReference type="Proteomes" id="UP001139035"/>
    </source>
</evidence>
<dbReference type="AlphaFoldDB" id="A0A9X1T779"/>
<evidence type="ECO:0000256" key="2">
    <source>
        <dbReference type="SAM" id="SignalP"/>
    </source>
</evidence>
<keyword evidence="4" id="KW-1185">Reference proteome</keyword>
<feature type="signal peptide" evidence="2">
    <location>
        <begin position="1"/>
        <end position="34"/>
    </location>
</feature>
<keyword evidence="2" id="KW-0732">Signal</keyword>
<dbReference type="RefSeq" id="WP_233722057.1">
    <property type="nucleotide sequence ID" value="NZ_JAJUWU010000038.1"/>
</dbReference>
<dbReference type="EMBL" id="JAJUWU010000038">
    <property type="protein sequence ID" value="MCE7030987.1"/>
    <property type="molecule type" value="Genomic_DNA"/>
</dbReference>
<feature type="region of interest" description="Disordered" evidence="1">
    <location>
        <begin position="352"/>
        <end position="385"/>
    </location>
</feature>